<feature type="transmembrane region" description="Helical" evidence="1">
    <location>
        <begin position="196"/>
        <end position="218"/>
    </location>
</feature>
<dbReference type="EMBL" id="JRYO01000177">
    <property type="protein sequence ID" value="KHE91763.1"/>
    <property type="molecule type" value="Genomic_DNA"/>
</dbReference>
<keyword evidence="1" id="KW-0472">Membrane</keyword>
<feature type="transmembrane region" description="Helical" evidence="1">
    <location>
        <begin position="6"/>
        <end position="29"/>
    </location>
</feature>
<organism evidence="2 3">
    <name type="scientific">Candidatus Scalindua brodae</name>
    <dbReference type="NCBI Taxonomy" id="237368"/>
    <lineage>
        <taxon>Bacteria</taxon>
        <taxon>Pseudomonadati</taxon>
        <taxon>Planctomycetota</taxon>
        <taxon>Candidatus Brocadiia</taxon>
        <taxon>Candidatus Brocadiales</taxon>
        <taxon>Candidatus Scalinduaceae</taxon>
        <taxon>Candidatus Scalindua</taxon>
    </lineage>
</organism>
<feature type="transmembrane region" description="Helical" evidence="1">
    <location>
        <begin position="281"/>
        <end position="302"/>
    </location>
</feature>
<gene>
    <name evidence="2" type="ORF">SCABRO_02464</name>
</gene>
<keyword evidence="1" id="KW-0812">Transmembrane</keyword>
<feature type="transmembrane region" description="Helical" evidence="1">
    <location>
        <begin position="136"/>
        <end position="159"/>
    </location>
</feature>
<accession>A0A0B0EKW8</accession>
<evidence type="ECO:0000313" key="3">
    <source>
        <dbReference type="Proteomes" id="UP000030652"/>
    </source>
</evidence>
<proteinExistence type="predicted"/>
<sequence>MIVNIFTLIMLFIAVLSCVLGGYLFYATFKTLFHFKKIVPLEAKSKFEERGYLIFLLACVALSVRMFAWPWFYFMLQSFVSEVPGAMCIFGVTRVLPDTVTFLQIIKPISFFIMGGWLLCYYVDKSIPTSPLARKNLLLLLPICGVLLTDSIGDIYYVIHMKPLMSVSCCATFFDTPLRPSAMIPQALFGSDFQQALFIVFYATNIILIILLFTSLSRKWQSLASLPKNVMLYSQVVIAVVNIPIVIISFFENIGPTLMQLPLHHCIYCFMGKGIVPDAPVILGLFAIGTFAIGWMVILHLICRNGETQVVTEKLLRKVNGLSLFCLLAFIMMVTIHLILI</sequence>
<protein>
    <submittedName>
        <fullName evidence="2">Uncharacterized protein</fullName>
    </submittedName>
</protein>
<comment type="caution">
    <text evidence="2">The sequence shown here is derived from an EMBL/GenBank/DDBJ whole genome shotgun (WGS) entry which is preliminary data.</text>
</comment>
<reference evidence="2 3" key="1">
    <citation type="submission" date="2014-10" db="EMBL/GenBank/DDBJ databases">
        <title>Draft genome of anammox bacterium scalindua brodae, obtained using differential coverage binning of sequence data from two enrichment reactors.</title>
        <authorList>
            <person name="Speth D.R."/>
            <person name="Russ L."/>
            <person name="Kartal B."/>
            <person name="Op den Camp H.J."/>
            <person name="Dutilh B.E."/>
            <person name="Jetten M.S."/>
        </authorList>
    </citation>
    <scope>NUCLEOTIDE SEQUENCE [LARGE SCALE GENOMIC DNA]</scope>
    <source>
        <strain evidence="2">RU1</strain>
    </source>
</reference>
<feature type="transmembrane region" description="Helical" evidence="1">
    <location>
        <begin position="322"/>
        <end position="340"/>
    </location>
</feature>
<name>A0A0B0EKW8_9BACT</name>
<dbReference type="Proteomes" id="UP000030652">
    <property type="component" value="Unassembled WGS sequence"/>
</dbReference>
<feature type="transmembrane region" description="Helical" evidence="1">
    <location>
        <begin position="50"/>
        <end position="72"/>
    </location>
</feature>
<feature type="transmembrane region" description="Helical" evidence="1">
    <location>
        <begin position="230"/>
        <end position="251"/>
    </location>
</feature>
<dbReference type="AlphaFoldDB" id="A0A0B0EKW8"/>
<keyword evidence="1" id="KW-1133">Transmembrane helix</keyword>
<feature type="transmembrane region" description="Helical" evidence="1">
    <location>
        <begin position="105"/>
        <end position="124"/>
    </location>
</feature>
<dbReference type="eggNOG" id="ENOG5030U3F">
    <property type="taxonomic scope" value="Bacteria"/>
</dbReference>
<evidence type="ECO:0000256" key="1">
    <source>
        <dbReference type="SAM" id="Phobius"/>
    </source>
</evidence>
<evidence type="ECO:0000313" key="2">
    <source>
        <dbReference type="EMBL" id="KHE91763.1"/>
    </source>
</evidence>